<dbReference type="Pfam" id="PF25973">
    <property type="entry name" value="BSH_CzcB"/>
    <property type="match status" value="1"/>
</dbReference>
<reference evidence="6 7" key="1">
    <citation type="submission" date="2020-08" db="EMBL/GenBank/DDBJ databases">
        <title>Novel species isolated from subtropical streams in China.</title>
        <authorList>
            <person name="Lu H."/>
        </authorList>
    </citation>
    <scope>NUCLEOTIDE SEQUENCE [LARGE SCALE GENOMIC DNA]</scope>
    <source>
        <strain evidence="6 7">CY18W</strain>
    </source>
</reference>
<dbReference type="Pfam" id="PF25954">
    <property type="entry name" value="Beta-barrel_RND_2"/>
    <property type="match status" value="1"/>
</dbReference>
<dbReference type="InterPro" id="IPR058649">
    <property type="entry name" value="CzcB_C"/>
</dbReference>
<dbReference type="Gene3D" id="2.40.420.20">
    <property type="match status" value="1"/>
</dbReference>
<dbReference type="Gene3D" id="2.40.50.100">
    <property type="match status" value="1"/>
</dbReference>
<dbReference type="InterPro" id="IPR058647">
    <property type="entry name" value="BSH_CzcB-like"/>
</dbReference>
<sequence length="383" mass="40883">MNKNNISLHTLGVLLAPVCLGMLLSGCNKAEVPASKKEAADEAKLPLIREAAGIRLPETSPLRKSIAVAAVTEQTVERAIIIPGTIELDAATSIKVVPPVAGRILQLNKRLGDKVNAGDVLFSIDSADIATAYSDASKAQSALLLAKRNLQRQKDLVDAEIAARKDYEQAEADYSQASSEVGRTKARLAQLGVSKDAGAGHHYQLRSPIAGRVIELSAAQGGFWNDTNAPLMTVADLSTVWMTASVAEKDLPLVFAGQAAKITLNAYDNEVFEGKIRYVGDVIDADTRSVKVRIAIDNKSGRFKPGMYAKVNLSGQAHQAPAIPASAVVQNGFNTRVFVEKTPWVFEPRIVKTGAQVGDKLEILSGLKAGERIVVKEGVLLND</sequence>
<dbReference type="PANTHER" id="PTHR30097">
    <property type="entry name" value="CATION EFFLUX SYSTEM PROTEIN CUSB"/>
    <property type="match status" value="1"/>
</dbReference>
<evidence type="ECO:0000256" key="1">
    <source>
        <dbReference type="ARBA" id="ARBA00009477"/>
    </source>
</evidence>
<dbReference type="RefSeq" id="WP_186946239.1">
    <property type="nucleotide sequence ID" value="NZ_JACOGF010000002.1"/>
</dbReference>
<dbReference type="InterPro" id="IPR058792">
    <property type="entry name" value="Beta-barrel_RND_2"/>
</dbReference>
<dbReference type="Gene3D" id="1.10.287.470">
    <property type="entry name" value="Helix hairpin bin"/>
    <property type="match status" value="1"/>
</dbReference>
<dbReference type="InterPro" id="IPR006143">
    <property type="entry name" value="RND_pump_MFP"/>
</dbReference>
<keyword evidence="7" id="KW-1185">Reference proteome</keyword>
<accession>A0ABR6ZN60</accession>
<gene>
    <name evidence="6" type="ORF">H8L32_06005</name>
</gene>
<proteinExistence type="inferred from homology"/>
<feature type="domain" description="CusB-like beta-barrel" evidence="3">
    <location>
        <begin position="239"/>
        <end position="316"/>
    </location>
</feature>
<dbReference type="Gene3D" id="2.40.30.170">
    <property type="match status" value="1"/>
</dbReference>
<comment type="similarity">
    <text evidence="1">Belongs to the membrane fusion protein (MFP) (TC 8.A.1) family.</text>
</comment>
<organism evidence="6 7">
    <name type="scientific">Undibacterium hunanense</name>
    <dbReference type="NCBI Taxonomy" id="2762292"/>
    <lineage>
        <taxon>Bacteria</taxon>
        <taxon>Pseudomonadati</taxon>
        <taxon>Pseudomonadota</taxon>
        <taxon>Betaproteobacteria</taxon>
        <taxon>Burkholderiales</taxon>
        <taxon>Oxalobacteraceae</taxon>
        <taxon>Undibacterium</taxon>
    </lineage>
</organism>
<evidence type="ECO:0000259" key="3">
    <source>
        <dbReference type="Pfam" id="PF25954"/>
    </source>
</evidence>
<name>A0ABR6ZN60_9BURK</name>
<keyword evidence="2" id="KW-0813">Transport</keyword>
<evidence type="ECO:0000256" key="2">
    <source>
        <dbReference type="ARBA" id="ARBA00022448"/>
    </source>
</evidence>
<dbReference type="Pfam" id="PF25975">
    <property type="entry name" value="CzcB_C"/>
    <property type="match status" value="1"/>
</dbReference>
<feature type="domain" description="CzcB-like barrel-sandwich hybrid" evidence="4">
    <location>
        <begin position="94"/>
        <end position="236"/>
    </location>
</feature>
<dbReference type="EMBL" id="JACOGF010000002">
    <property type="protein sequence ID" value="MBC3917024.1"/>
    <property type="molecule type" value="Genomic_DNA"/>
</dbReference>
<comment type="caution">
    <text evidence="6">The sequence shown here is derived from an EMBL/GenBank/DDBJ whole genome shotgun (WGS) entry which is preliminary data.</text>
</comment>
<evidence type="ECO:0000313" key="7">
    <source>
        <dbReference type="Proteomes" id="UP000650424"/>
    </source>
</evidence>
<evidence type="ECO:0000259" key="4">
    <source>
        <dbReference type="Pfam" id="PF25973"/>
    </source>
</evidence>
<dbReference type="PROSITE" id="PS51257">
    <property type="entry name" value="PROKAR_LIPOPROTEIN"/>
    <property type="match status" value="1"/>
</dbReference>
<dbReference type="SUPFAM" id="SSF111369">
    <property type="entry name" value="HlyD-like secretion proteins"/>
    <property type="match status" value="1"/>
</dbReference>
<dbReference type="NCBIfam" id="TIGR01730">
    <property type="entry name" value="RND_mfp"/>
    <property type="match status" value="1"/>
</dbReference>
<dbReference type="InterPro" id="IPR051909">
    <property type="entry name" value="MFP_Cation_Efflux"/>
</dbReference>
<feature type="domain" description="CzcB-like C-terminal circularly permuted SH3-like" evidence="5">
    <location>
        <begin position="322"/>
        <end position="377"/>
    </location>
</feature>
<evidence type="ECO:0000259" key="5">
    <source>
        <dbReference type="Pfam" id="PF25975"/>
    </source>
</evidence>
<evidence type="ECO:0000313" key="6">
    <source>
        <dbReference type="EMBL" id="MBC3917024.1"/>
    </source>
</evidence>
<protein>
    <submittedName>
        <fullName evidence="6">Efflux RND transporter periplasmic adaptor subunit</fullName>
    </submittedName>
</protein>
<dbReference type="Proteomes" id="UP000650424">
    <property type="component" value="Unassembled WGS sequence"/>
</dbReference>